<dbReference type="PROSITE" id="PS51257">
    <property type="entry name" value="PROKAR_LIPOPROTEIN"/>
    <property type="match status" value="1"/>
</dbReference>
<dbReference type="OrthoDB" id="9777975at2"/>
<dbReference type="InterPro" id="IPR029058">
    <property type="entry name" value="AB_hydrolase_fold"/>
</dbReference>
<dbReference type="GO" id="GO:0016787">
    <property type="term" value="F:hydrolase activity"/>
    <property type="evidence" value="ECO:0007669"/>
    <property type="project" value="UniProtKB-KW"/>
</dbReference>
<organism evidence="4 5">
    <name type="scientific">Flavobacterium akiainvivens</name>
    <dbReference type="NCBI Taxonomy" id="1202724"/>
    <lineage>
        <taxon>Bacteria</taxon>
        <taxon>Pseudomonadati</taxon>
        <taxon>Bacteroidota</taxon>
        <taxon>Flavobacteriia</taxon>
        <taxon>Flavobacteriales</taxon>
        <taxon>Flavobacteriaceae</taxon>
        <taxon>Flavobacterium</taxon>
    </lineage>
</organism>
<dbReference type="InterPro" id="IPR050300">
    <property type="entry name" value="GDXG_lipolytic_enzyme"/>
</dbReference>
<dbReference type="SUPFAM" id="SSF53474">
    <property type="entry name" value="alpha/beta-Hydrolases"/>
    <property type="match status" value="1"/>
</dbReference>
<feature type="chain" id="PRO_5005818329" description="BD-FAE-like domain-containing protein" evidence="2">
    <location>
        <begin position="22"/>
        <end position="283"/>
    </location>
</feature>
<evidence type="ECO:0000256" key="1">
    <source>
        <dbReference type="ARBA" id="ARBA00022801"/>
    </source>
</evidence>
<keyword evidence="1" id="KW-0378">Hydrolase</keyword>
<dbReference type="PANTHER" id="PTHR48081:SF13">
    <property type="entry name" value="ALPHA_BETA HYDROLASE"/>
    <property type="match status" value="1"/>
</dbReference>
<evidence type="ECO:0000256" key="2">
    <source>
        <dbReference type="SAM" id="SignalP"/>
    </source>
</evidence>
<keyword evidence="5" id="KW-1185">Reference proteome</keyword>
<feature type="domain" description="BD-FAE-like" evidence="3">
    <location>
        <begin position="48"/>
        <end position="240"/>
    </location>
</feature>
<dbReference type="InterPro" id="IPR049492">
    <property type="entry name" value="BD-FAE-like_dom"/>
</dbReference>
<name>A0A0M8MG09_9FLAO</name>
<dbReference type="PATRIC" id="fig|1202724.3.peg.458"/>
<dbReference type="EMBL" id="LIYD01000005">
    <property type="protein sequence ID" value="KOS04987.1"/>
    <property type="molecule type" value="Genomic_DNA"/>
</dbReference>
<dbReference type="Pfam" id="PF20434">
    <property type="entry name" value="BD-FAE"/>
    <property type="match status" value="1"/>
</dbReference>
<dbReference type="AlphaFoldDB" id="A0A0M8MG09"/>
<dbReference type="Proteomes" id="UP000037755">
    <property type="component" value="Unassembled WGS sequence"/>
</dbReference>
<dbReference type="RefSeq" id="WP_054406044.1">
    <property type="nucleotide sequence ID" value="NZ_FOYA01000004.1"/>
</dbReference>
<evidence type="ECO:0000313" key="4">
    <source>
        <dbReference type="EMBL" id="KOS04987.1"/>
    </source>
</evidence>
<comment type="caution">
    <text evidence="4">The sequence shown here is derived from an EMBL/GenBank/DDBJ whole genome shotgun (WGS) entry which is preliminary data.</text>
</comment>
<evidence type="ECO:0000313" key="5">
    <source>
        <dbReference type="Proteomes" id="UP000037755"/>
    </source>
</evidence>
<dbReference type="STRING" id="1202724.AM493_02235"/>
<sequence>MKRILYIIPLFLLLTSCNSNDTPSPTYNPSEAIVIENEHYGTDPQQTMDIYLPAGRTTETKTVIYIHGGAWEAGDKSEHTDFMVFLQGLFPGYAIVNLNYRLATSASPAYSKQIEDIGLALAKLNSSNYTLSNNYALMGSSAGGHLSMLYSYGFDQNHDIKAVVNFVGPSDFSDPQYPSLSAYSGYIRNITGSENPQISKIEEVSPITYVTATSTPTISFYGGQDPLVPDSQGPRLHNKLNEMGVVNQLYLYPNGGHNDWNDSIYSEVYPSMVIFIQENLNTN</sequence>
<reference evidence="4 5" key="1">
    <citation type="submission" date="2015-08" db="EMBL/GenBank/DDBJ databases">
        <title>Whole genome sequence of Flavobacterium akiainvivens IK-1T, from decaying Wikstroemia oahuensis, an endemic Hawaiian shrub.</title>
        <authorList>
            <person name="Wan X."/>
            <person name="Hou S."/>
            <person name="Saito J."/>
            <person name="Donachie S."/>
        </authorList>
    </citation>
    <scope>NUCLEOTIDE SEQUENCE [LARGE SCALE GENOMIC DNA]</scope>
    <source>
        <strain evidence="4 5">IK-1</strain>
    </source>
</reference>
<proteinExistence type="predicted"/>
<dbReference type="Gene3D" id="3.40.50.1820">
    <property type="entry name" value="alpha/beta hydrolase"/>
    <property type="match status" value="1"/>
</dbReference>
<feature type="signal peptide" evidence="2">
    <location>
        <begin position="1"/>
        <end position="21"/>
    </location>
</feature>
<evidence type="ECO:0000259" key="3">
    <source>
        <dbReference type="Pfam" id="PF20434"/>
    </source>
</evidence>
<gene>
    <name evidence="4" type="ORF">AM493_02235</name>
</gene>
<dbReference type="PANTHER" id="PTHR48081">
    <property type="entry name" value="AB HYDROLASE SUPERFAMILY PROTEIN C4A8.06C"/>
    <property type="match status" value="1"/>
</dbReference>
<protein>
    <recommendedName>
        <fullName evidence="3">BD-FAE-like domain-containing protein</fullName>
    </recommendedName>
</protein>
<accession>A0A0M8MG09</accession>
<keyword evidence="2" id="KW-0732">Signal</keyword>